<dbReference type="STRING" id="560819.SAMN05428998_103148"/>
<dbReference type="PANTHER" id="PTHR10788:SF106">
    <property type="entry name" value="BCDNA.GH08860"/>
    <property type="match status" value="1"/>
</dbReference>
<dbReference type="GO" id="GO:0003825">
    <property type="term" value="F:alpha,alpha-trehalose-phosphate synthase (UDP-forming) activity"/>
    <property type="evidence" value="ECO:0007669"/>
    <property type="project" value="TreeGrafter"/>
</dbReference>
<gene>
    <name evidence="2" type="ORF">SAMN05428998_103148</name>
</gene>
<reference evidence="2 3" key="1">
    <citation type="submission" date="2017-04" db="EMBL/GenBank/DDBJ databases">
        <authorList>
            <person name="Afonso C.L."/>
            <person name="Miller P.J."/>
            <person name="Scott M.A."/>
            <person name="Spackman E."/>
            <person name="Goraichik I."/>
            <person name="Dimitrov K.M."/>
            <person name="Suarez D.L."/>
            <person name="Swayne D.E."/>
        </authorList>
    </citation>
    <scope>NUCLEOTIDE SEQUENCE [LARGE SCALE GENOMIC DNA]</scope>
    <source>
        <strain evidence="2 3">USBA 355</strain>
    </source>
</reference>
<dbReference type="SUPFAM" id="SSF53756">
    <property type="entry name" value="UDP-Glycosyltransferase/glycogen phosphorylase"/>
    <property type="match status" value="1"/>
</dbReference>
<evidence type="ECO:0000313" key="3">
    <source>
        <dbReference type="Proteomes" id="UP000192917"/>
    </source>
</evidence>
<keyword evidence="3" id="KW-1185">Reference proteome</keyword>
<organism evidence="2 3">
    <name type="scientific">Tistlia consotensis USBA 355</name>
    <dbReference type="NCBI Taxonomy" id="560819"/>
    <lineage>
        <taxon>Bacteria</taxon>
        <taxon>Pseudomonadati</taxon>
        <taxon>Pseudomonadota</taxon>
        <taxon>Alphaproteobacteria</taxon>
        <taxon>Rhodospirillales</taxon>
        <taxon>Rhodovibrionaceae</taxon>
        <taxon>Tistlia</taxon>
    </lineage>
</organism>
<dbReference type="CDD" id="cd03788">
    <property type="entry name" value="GT20_TPS"/>
    <property type="match status" value="1"/>
</dbReference>
<dbReference type="RefSeq" id="WP_085121592.1">
    <property type="nucleotide sequence ID" value="NZ_FWZX01000003.1"/>
</dbReference>
<dbReference type="Proteomes" id="UP000192917">
    <property type="component" value="Unassembled WGS sequence"/>
</dbReference>
<dbReference type="AlphaFoldDB" id="A0A1Y6BCD3"/>
<dbReference type="GO" id="GO:0005992">
    <property type="term" value="P:trehalose biosynthetic process"/>
    <property type="evidence" value="ECO:0007669"/>
    <property type="project" value="InterPro"/>
</dbReference>
<dbReference type="EMBL" id="FWZX01000003">
    <property type="protein sequence ID" value="SMF03590.1"/>
    <property type="molecule type" value="Genomic_DNA"/>
</dbReference>
<evidence type="ECO:0000313" key="2">
    <source>
        <dbReference type="EMBL" id="SMF03590.1"/>
    </source>
</evidence>
<name>A0A1Y6BCD3_9PROT</name>
<comment type="similarity">
    <text evidence="1">Belongs to the glycosyltransferase 20 family.</text>
</comment>
<dbReference type="InterPro" id="IPR001830">
    <property type="entry name" value="Glyco_trans_20"/>
</dbReference>
<dbReference type="Pfam" id="PF00982">
    <property type="entry name" value="Glyco_transf_20"/>
    <property type="match status" value="1"/>
</dbReference>
<proteinExistence type="inferred from homology"/>
<evidence type="ECO:0000256" key="1">
    <source>
        <dbReference type="ARBA" id="ARBA00008799"/>
    </source>
</evidence>
<accession>A0A1Y6BCD3</accession>
<sequence length="492" mass="54187">MRRLVVVSNRVAPSSGADSAGGLSVGLHAALKRSQGLWIGWNGRIEDSAREELQVEDGEAYQLATRSLSQAEHDRYYAGFSNGALWPLLHGRSDLMRFDPEDLPYYLAVNERFARQAVPLLSSADLLWVHDYHFLALGDALRRRNAHQPLGFFLHVPFPHADCVAALPCHHQVMRLLSAYDLIGFQTEASLRNFRDYVVRHHGALAEPDHVTLAGRRVRVGRFPIGIDVDRFAALATSARVQQLVGELLPCFSSAAGIVGVDRLDYTKGLPQRLRAFERFLEQSPQWRRRAFLTQVAAPSREDVQEYADLRHDLDTLSGRINARHASVDWMPLRYINRALPQWRLAALYRLSRVGLVTPLADGMNLVAKEYLAAQDPADPGVLVLSRFAGAADQLGSALLVNPHDFGAVAAAIRQALEMPLEERRSRWASAIAGLRAQDVHDWRERFLVALAQNPEPPLVRLARAATAGAGPMVAPFGAAGGSVLPASGTAS</sequence>
<dbReference type="Gene3D" id="3.40.50.2000">
    <property type="entry name" value="Glycogen Phosphorylase B"/>
    <property type="match status" value="2"/>
</dbReference>
<protein>
    <submittedName>
        <fullName evidence="2">Trehalose 6-phosphate synthase</fullName>
    </submittedName>
</protein>
<dbReference type="PANTHER" id="PTHR10788">
    <property type="entry name" value="TREHALOSE-6-PHOSPHATE SYNTHASE"/>
    <property type="match status" value="1"/>
</dbReference>